<evidence type="ECO:0000313" key="2">
    <source>
        <dbReference type="EMBL" id="RFM23826.1"/>
    </source>
</evidence>
<reference evidence="2 3" key="1">
    <citation type="journal article" date="2011" name="ISME J.">
        <title>Community ecology of hot spring cyanobacterial mats: predominant populations and their functional potential.</title>
        <authorList>
            <person name="Klatt C.G."/>
            <person name="Wood J.M."/>
            <person name="Rusch D.B."/>
            <person name="Bateson M.M."/>
            <person name="Hamamura N."/>
            <person name="Heidelberg J.F."/>
            <person name="Grossman A.R."/>
            <person name="Bhaya D."/>
            <person name="Cohan F.M."/>
            <person name="Kuhl M."/>
            <person name="Bryant D.A."/>
            <person name="Ward D.M."/>
        </authorList>
    </citation>
    <scope>NUCLEOTIDE SEQUENCE [LARGE SCALE GENOMIC DNA]</scope>
    <source>
        <strain evidence="2">OS</strain>
    </source>
</reference>
<feature type="domain" description="Secretion system C-terminal sorting" evidence="1">
    <location>
        <begin position="84"/>
        <end position="158"/>
    </location>
</feature>
<name>A0A395LZ81_9BACT</name>
<organism evidence="2 3">
    <name type="scientific">Candidatus Thermochlorobacter aerophilus</name>
    <dbReference type="NCBI Taxonomy" id="1868324"/>
    <lineage>
        <taxon>Bacteria</taxon>
        <taxon>Pseudomonadati</taxon>
        <taxon>Chlorobiota</taxon>
        <taxon>Chlorobiia</taxon>
        <taxon>Chlorobiales</taxon>
        <taxon>Candidatus Thermochlorobacteriaceae</taxon>
        <taxon>Candidatus Thermochlorobacter</taxon>
    </lineage>
</organism>
<sequence length="163" mass="18458">MLVRNGSVIASYQFSPELRGKGTTTAVTNYAFLDANVETGQTYTYQLRSVDFDGSVHDYAQRVTVEVREPIQPPVFTYNLEQNYPNPFNPTTNIRYSIRDAGLVTLKVYDLLGREVATLVNQVQQPGNYQVTFDASRLTSSGMYIYRLQSGSFTRTMKMLLVK</sequence>
<evidence type="ECO:0000259" key="1">
    <source>
        <dbReference type="Pfam" id="PF18962"/>
    </source>
</evidence>
<comment type="caution">
    <text evidence="2">The sequence shown here is derived from an EMBL/GenBank/DDBJ whole genome shotgun (WGS) entry which is preliminary data.</text>
</comment>
<dbReference type="NCBIfam" id="TIGR04183">
    <property type="entry name" value="Por_Secre_tail"/>
    <property type="match status" value="1"/>
</dbReference>
<dbReference type="Pfam" id="PF18962">
    <property type="entry name" value="Por_Secre_tail"/>
    <property type="match status" value="1"/>
</dbReference>
<dbReference type="InterPro" id="IPR026444">
    <property type="entry name" value="Secre_tail"/>
</dbReference>
<dbReference type="EMBL" id="PHFL01000058">
    <property type="protein sequence ID" value="RFM23826.1"/>
    <property type="molecule type" value="Genomic_DNA"/>
</dbReference>
<dbReference type="Proteomes" id="UP000266389">
    <property type="component" value="Unassembled WGS sequence"/>
</dbReference>
<protein>
    <submittedName>
        <fullName evidence="2">T9SS C-terminal target domain-containing protein</fullName>
    </submittedName>
</protein>
<proteinExistence type="predicted"/>
<dbReference type="Gene3D" id="2.60.40.4070">
    <property type="match status" value="1"/>
</dbReference>
<accession>A0A395LZ81</accession>
<gene>
    <name evidence="2" type="ORF">D0433_09330</name>
</gene>
<dbReference type="AlphaFoldDB" id="A0A395LZ81"/>
<evidence type="ECO:0000313" key="3">
    <source>
        <dbReference type="Proteomes" id="UP000266389"/>
    </source>
</evidence>